<reference evidence="7" key="1">
    <citation type="submission" date="2018-02" db="EMBL/GenBank/DDBJ databases">
        <title>Genome sequence of Desulfocucumis palustris strain NAW-5.</title>
        <authorList>
            <person name="Watanabe M."/>
            <person name="Kojima H."/>
            <person name="Fukui M."/>
        </authorList>
    </citation>
    <scope>NUCLEOTIDE SEQUENCE [LARGE SCALE GENOMIC DNA]</scope>
    <source>
        <strain evidence="7">NAW-5</strain>
    </source>
</reference>
<dbReference type="GO" id="GO:0003677">
    <property type="term" value="F:DNA binding"/>
    <property type="evidence" value="ECO:0007669"/>
    <property type="project" value="UniProtKB-KW"/>
</dbReference>
<dbReference type="PANTHER" id="PTHR30385:SF7">
    <property type="entry name" value="RNA POLYMERASE SIGMA FACTOR FLIA"/>
    <property type="match status" value="1"/>
</dbReference>
<dbReference type="Proteomes" id="UP000239549">
    <property type="component" value="Unassembled WGS sequence"/>
</dbReference>
<dbReference type="InterPro" id="IPR014284">
    <property type="entry name" value="RNA_pol_sigma-70_dom"/>
</dbReference>
<dbReference type="CDD" id="cd06171">
    <property type="entry name" value="Sigma70_r4"/>
    <property type="match status" value="1"/>
</dbReference>
<dbReference type="GO" id="GO:0016987">
    <property type="term" value="F:sigma factor activity"/>
    <property type="evidence" value="ECO:0007669"/>
    <property type="project" value="UniProtKB-KW"/>
</dbReference>
<dbReference type="Pfam" id="PF04542">
    <property type="entry name" value="Sigma70_r2"/>
    <property type="match status" value="1"/>
</dbReference>
<comment type="caution">
    <text evidence="6">The sequence shown here is derived from an EMBL/GenBank/DDBJ whole genome shotgun (WGS) entry which is preliminary data.</text>
</comment>
<dbReference type="NCBIfam" id="TIGR02937">
    <property type="entry name" value="sigma70-ECF"/>
    <property type="match status" value="1"/>
</dbReference>
<evidence type="ECO:0000313" key="7">
    <source>
        <dbReference type="Proteomes" id="UP000239549"/>
    </source>
</evidence>
<keyword evidence="6" id="KW-0966">Cell projection</keyword>
<dbReference type="RefSeq" id="WP_104371635.1">
    <property type="nucleotide sequence ID" value="NZ_BFAV01000075.1"/>
</dbReference>
<dbReference type="Gene3D" id="1.20.140.160">
    <property type="match status" value="1"/>
</dbReference>
<dbReference type="InterPro" id="IPR012845">
    <property type="entry name" value="RNA_pol_sigma_FliA_WhiG"/>
</dbReference>
<gene>
    <name evidence="6" type="ORF">DCCM_2306</name>
</gene>
<evidence type="ECO:0000259" key="5">
    <source>
        <dbReference type="PROSITE" id="PS00716"/>
    </source>
</evidence>
<feature type="domain" description="RNA polymerase sigma-70" evidence="5">
    <location>
        <begin position="216"/>
        <end position="242"/>
    </location>
</feature>
<evidence type="ECO:0000256" key="4">
    <source>
        <dbReference type="ARBA" id="ARBA00023163"/>
    </source>
</evidence>
<dbReference type="PROSITE" id="PS00716">
    <property type="entry name" value="SIGMA70_2"/>
    <property type="match status" value="1"/>
</dbReference>
<dbReference type="Gene3D" id="1.10.1740.10">
    <property type="match status" value="1"/>
</dbReference>
<protein>
    <submittedName>
        <fullName evidence="6">RNA polymerase sigma factor for flagellar operon</fullName>
    </submittedName>
</protein>
<dbReference type="Pfam" id="PF04545">
    <property type="entry name" value="Sigma70_r4"/>
    <property type="match status" value="1"/>
</dbReference>
<keyword evidence="4" id="KW-0804">Transcription</keyword>
<proteinExistence type="predicted"/>
<dbReference type="InterPro" id="IPR007627">
    <property type="entry name" value="RNA_pol_sigma70_r2"/>
</dbReference>
<dbReference type="PIRSF" id="PIRSF000770">
    <property type="entry name" value="RNA_pol_sigma-SigE/K"/>
    <property type="match status" value="1"/>
</dbReference>
<keyword evidence="6" id="KW-0969">Cilium</keyword>
<sequence length="251" mass="29321">MDKAIADLWQKYRRFKEEEVKSELVMYYLWMVKYIAGRLPVRLPPSMGVEDLESCGILGLLESVEKYDPELGRDFEAYSYHRIRGSMLDEIRKVSWVPRSMWQKMQELKSVRERLERERAGEITEELLSREMGLPVAEIRRLDAHYSNAFAVSLDENCKAGEDEVRFGDMIQDISSLDPLEQLSEEDGKRTLAEAVKMLTEKEQILLSLYYHEELTLKEIGKVLEVSESRVCQLHGRAIGRLRKILDQMNK</sequence>
<dbReference type="SUPFAM" id="SSF88659">
    <property type="entry name" value="Sigma3 and sigma4 domains of RNA polymerase sigma factors"/>
    <property type="match status" value="2"/>
</dbReference>
<dbReference type="InterPro" id="IPR013324">
    <property type="entry name" value="RNA_pol_sigma_r3/r4-like"/>
</dbReference>
<organism evidence="6 7">
    <name type="scientific">Desulfocucumis palustris</name>
    <dbReference type="NCBI Taxonomy" id="1898651"/>
    <lineage>
        <taxon>Bacteria</taxon>
        <taxon>Bacillati</taxon>
        <taxon>Bacillota</taxon>
        <taxon>Clostridia</taxon>
        <taxon>Eubacteriales</taxon>
        <taxon>Desulfocucumaceae</taxon>
        <taxon>Desulfocucumis</taxon>
    </lineage>
</organism>
<name>A0A2L2XAB2_9FIRM</name>
<evidence type="ECO:0000256" key="3">
    <source>
        <dbReference type="ARBA" id="ARBA00023125"/>
    </source>
</evidence>
<dbReference type="OrthoDB" id="9799825at2"/>
<evidence type="ECO:0000256" key="2">
    <source>
        <dbReference type="ARBA" id="ARBA00023082"/>
    </source>
</evidence>
<dbReference type="PANTHER" id="PTHR30385">
    <property type="entry name" value="SIGMA FACTOR F FLAGELLAR"/>
    <property type="match status" value="1"/>
</dbReference>
<keyword evidence="6" id="KW-0282">Flagellum</keyword>
<dbReference type="NCBIfam" id="NF005413">
    <property type="entry name" value="PRK06986.1"/>
    <property type="match status" value="1"/>
</dbReference>
<keyword evidence="3" id="KW-0238">DNA-binding</keyword>
<dbReference type="GO" id="GO:0006352">
    <property type="term" value="P:DNA-templated transcription initiation"/>
    <property type="evidence" value="ECO:0007669"/>
    <property type="project" value="InterPro"/>
</dbReference>
<dbReference type="PRINTS" id="PR00046">
    <property type="entry name" value="SIGMA70FCT"/>
</dbReference>
<evidence type="ECO:0000256" key="1">
    <source>
        <dbReference type="ARBA" id="ARBA00023015"/>
    </source>
</evidence>
<keyword evidence="7" id="KW-1185">Reference proteome</keyword>
<dbReference type="InterPro" id="IPR000943">
    <property type="entry name" value="RNA_pol_sigma70"/>
</dbReference>
<dbReference type="InterPro" id="IPR013325">
    <property type="entry name" value="RNA_pol_sigma_r2"/>
</dbReference>
<dbReference type="NCBIfam" id="TIGR02479">
    <property type="entry name" value="FliA_WhiG"/>
    <property type="match status" value="1"/>
</dbReference>
<accession>A0A2L2XAB2</accession>
<dbReference type="InterPro" id="IPR007630">
    <property type="entry name" value="RNA_pol_sigma70_r4"/>
</dbReference>
<dbReference type="SUPFAM" id="SSF88946">
    <property type="entry name" value="Sigma2 domain of RNA polymerase sigma factors"/>
    <property type="match status" value="1"/>
</dbReference>
<keyword evidence="2" id="KW-0731">Sigma factor</keyword>
<keyword evidence="1" id="KW-0805">Transcription regulation</keyword>
<dbReference type="EMBL" id="BFAV01000075">
    <property type="protein sequence ID" value="GBF33207.1"/>
    <property type="molecule type" value="Genomic_DNA"/>
</dbReference>
<dbReference type="GO" id="GO:0003899">
    <property type="term" value="F:DNA-directed RNA polymerase activity"/>
    <property type="evidence" value="ECO:0007669"/>
    <property type="project" value="InterPro"/>
</dbReference>
<evidence type="ECO:0000313" key="6">
    <source>
        <dbReference type="EMBL" id="GBF33207.1"/>
    </source>
</evidence>
<dbReference type="AlphaFoldDB" id="A0A2L2XAB2"/>